<dbReference type="PANTHER" id="PTHR31286:SF178">
    <property type="entry name" value="DUF4283 DOMAIN-CONTAINING PROTEIN"/>
    <property type="match status" value="1"/>
</dbReference>
<dbReference type="InterPro" id="IPR025558">
    <property type="entry name" value="DUF4283"/>
</dbReference>
<evidence type="ECO:0000259" key="2">
    <source>
        <dbReference type="Pfam" id="PF14111"/>
    </source>
</evidence>
<dbReference type="InterPro" id="IPR025836">
    <property type="entry name" value="Zn_knuckle_CX2CX4HX4C"/>
</dbReference>
<dbReference type="AlphaFoldDB" id="A0A1R3FVJ2"/>
<dbReference type="Pfam" id="PF14111">
    <property type="entry name" value="DUF4283"/>
    <property type="match status" value="1"/>
</dbReference>
<evidence type="ECO:0000313" key="5">
    <source>
        <dbReference type="Proteomes" id="UP000187203"/>
    </source>
</evidence>
<protein>
    <recommendedName>
        <fullName evidence="6">DUF4283 domain-containing protein</fullName>
    </recommendedName>
</protein>
<proteinExistence type="predicted"/>
<accession>A0A1R3FVJ2</accession>
<comment type="caution">
    <text evidence="4">The sequence shown here is derived from an EMBL/GenBank/DDBJ whole genome shotgun (WGS) entry which is preliminary data.</text>
</comment>
<evidence type="ECO:0000256" key="1">
    <source>
        <dbReference type="SAM" id="MobiDB-lite"/>
    </source>
</evidence>
<evidence type="ECO:0000313" key="4">
    <source>
        <dbReference type="EMBL" id="OMO49877.1"/>
    </source>
</evidence>
<dbReference type="Proteomes" id="UP000187203">
    <property type="component" value="Unassembled WGS sequence"/>
</dbReference>
<dbReference type="STRING" id="93759.A0A1R3FVJ2"/>
<dbReference type="OrthoDB" id="1748760at2759"/>
<reference evidence="5" key="1">
    <citation type="submission" date="2013-09" db="EMBL/GenBank/DDBJ databases">
        <title>Corchorus olitorius genome sequencing.</title>
        <authorList>
            <person name="Alam M."/>
            <person name="Haque M.S."/>
            <person name="Islam M.S."/>
            <person name="Emdad E.M."/>
            <person name="Islam M.M."/>
            <person name="Ahmed B."/>
            <person name="Halim A."/>
            <person name="Hossen Q.M.M."/>
            <person name="Hossain M.Z."/>
            <person name="Ahmed R."/>
            <person name="Khan M.M."/>
            <person name="Islam R."/>
            <person name="Rashid M.M."/>
            <person name="Khan S.A."/>
            <person name="Rahman M.S."/>
            <person name="Alam M."/>
            <person name="Yahiya A.S."/>
            <person name="Khan M.S."/>
            <person name="Azam M.S."/>
            <person name="Haque T."/>
            <person name="Lashkar M.Z.H."/>
            <person name="Akhand A.I."/>
            <person name="Morshed G."/>
            <person name="Roy S."/>
            <person name="Uddin K.S."/>
            <person name="Rabeya T."/>
            <person name="Hossain A.S."/>
            <person name="Chowdhury A."/>
            <person name="Snigdha A.R."/>
            <person name="Mortoza M.S."/>
            <person name="Matin S.A."/>
            <person name="Hoque S.M.E."/>
            <person name="Islam M.K."/>
            <person name="Roy D.K."/>
            <person name="Haider R."/>
            <person name="Moosa M.M."/>
            <person name="Elias S.M."/>
            <person name="Hasan A.M."/>
            <person name="Jahan S."/>
            <person name="Shafiuddin M."/>
            <person name="Mahmood N."/>
            <person name="Shommy N.S."/>
        </authorList>
    </citation>
    <scope>NUCLEOTIDE SEQUENCE [LARGE SCALE GENOMIC DNA]</scope>
    <source>
        <strain evidence="5">cv. O-4</strain>
    </source>
</reference>
<dbReference type="PANTHER" id="PTHR31286">
    <property type="entry name" value="GLYCINE-RICH CELL WALL STRUCTURAL PROTEIN 1.8-LIKE"/>
    <property type="match status" value="1"/>
</dbReference>
<dbReference type="InterPro" id="IPR040256">
    <property type="entry name" value="At4g02000-like"/>
</dbReference>
<evidence type="ECO:0008006" key="6">
    <source>
        <dbReference type="Google" id="ProtNLM"/>
    </source>
</evidence>
<feature type="domain" description="DUF4283" evidence="2">
    <location>
        <begin position="24"/>
        <end position="96"/>
    </location>
</feature>
<dbReference type="EMBL" id="AWUE01024748">
    <property type="protein sequence ID" value="OMO49877.1"/>
    <property type="molecule type" value="Genomic_DNA"/>
</dbReference>
<gene>
    <name evidence="4" type="ORF">COLO4_38315</name>
</gene>
<feature type="domain" description="Zinc knuckle CX2CX4HX4C" evidence="3">
    <location>
        <begin position="176"/>
        <end position="206"/>
    </location>
</feature>
<feature type="region of interest" description="Disordered" evidence="1">
    <location>
        <begin position="294"/>
        <end position="325"/>
    </location>
</feature>
<keyword evidence="5" id="KW-1185">Reference proteome</keyword>
<dbReference type="Pfam" id="PF14392">
    <property type="entry name" value="zf-CCHC_4"/>
    <property type="match status" value="1"/>
</dbReference>
<name>A0A1R3FVJ2_9ROSI</name>
<evidence type="ECO:0000259" key="3">
    <source>
        <dbReference type="Pfam" id="PF14392"/>
    </source>
</evidence>
<sequence>MEEMVIDLGLVGNESCGVDDWVAVGKLIVDRNLNRAGVMAILRNIWPEKEAPAIGEVGLNTYSISFVSKELMMKALEENPWSIMGHCLNLKRWEANTPMALLDFKGIQFWIQIHNLPRELLTKQNGEKIGHSLGEVIEVEEPRGRFGLNRGFLPMRIIVDSERPLVPGFWFPSGDGDKRWADIKYEKLPDFCFDCGRLRHGCKHCKFESQGNGSERKFGPHLRANSLRKLEYGDELKNPKESQAELWRKGKGVSRTVAREGWVAGTRELQTLPARGEGCAREMCDVGKSCAENSGKGIEDSMPKSSGAADRMSQQQNTEKEKSPIKKVLGSWISKPAAILGLTSPKRNMVQSPVQSPEKGIMELPGQVYIEPEQRGSPLKENDGTLVFSPTKVLRTVLNLSSVFRRMNLKRKSSLCPKCL</sequence>
<organism evidence="4 5">
    <name type="scientific">Corchorus olitorius</name>
    <dbReference type="NCBI Taxonomy" id="93759"/>
    <lineage>
        <taxon>Eukaryota</taxon>
        <taxon>Viridiplantae</taxon>
        <taxon>Streptophyta</taxon>
        <taxon>Embryophyta</taxon>
        <taxon>Tracheophyta</taxon>
        <taxon>Spermatophyta</taxon>
        <taxon>Magnoliopsida</taxon>
        <taxon>eudicotyledons</taxon>
        <taxon>Gunneridae</taxon>
        <taxon>Pentapetalae</taxon>
        <taxon>rosids</taxon>
        <taxon>malvids</taxon>
        <taxon>Malvales</taxon>
        <taxon>Malvaceae</taxon>
        <taxon>Grewioideae</taxon>
        <taxon>Apeibeae</taxon>
        <taxon>Corchorus</taxon>
    </lineage>
</organism>